<dbReference type="Proteomes" id="UP001206788">
    <property type="component" value="Unassembled WGS sequence"/>
</dbReference>
<proteinExistence type="predicted"/>
<dbReference type="EMBL" id="JANWGH010000001">
    <property type="protein sequence ID" value="MCS5488911.1"/>
    <property type="molecule type" value="Genomic_DNA"/>
</dbReference>
<gene>
    <name evidence="1" type="ORF">NY014_00635</name>
</gene>
<evidence type="ECO:0000313" key="1">
    <source>
        <dbReference type="EMBL" id="MCS5488911.1"/>
    </source>
</evidence>
<sequence>MYTSFTHFPESLIPNSTPTKTLEQEIIPKHHLDVSPDFLEKAMTDALLEQQVIVHCQINPGFFIYPLIRIWPTTFLKPKGSSNRSKLLHAFNISFYPEWLEIYPFRTHVFTLIFEGLPKDTVKFDLEEEIPEPGGFFVPDISRNASDVYKVKVN</sequence>
<keyword evidence="2" id="KW-1185">Reference proteome</keyword>
<comment type="caution">
    <text evidence="1">The sequence shown here is derived from an EMBL/GenBank/DDBJ whole genome shotgun (WGS) entry which is preliminary data.</text>
</comment>
<name>A0ABT2G0W4_9BACT</name>
<evidence type="ECO:0000313" key="2">
    <source>
        <dbReference type="Proteomes" id="UP001206788"/>
    </source>
</evidence>
<dbReference type="RefSeq" id="WP_259412594.1">
    <property type="nucleotide sequence ID" value="NZ_JANWGH010000001.1"/>
</dbReference>
<protein>
    <submittedName>
        <fullName evidence="1">Uncharacterized protein</fullName>
    </submittedName>
</protein>
<organism evidence="1 2">
    <name type="scientific">Algoriphagus limi</name>
    <dbReference type="NCBI Taxonomy" id="2975273"/>
    <lineage>
        <taxon>Bacteria</taxon>
        <taxon>Pseudomonadati</taxon>
        <taxon>Bacteroidota</taxon>
        <taxon>Cytophagia</taxon>
        <taxon>Cytophagales</taxon>
        <taxon>Cyclobacteriaceae</taxon>
        <taxon>Algoriphagus</taxon>
    </lineage>
</organism>
<reference evidence="1 2" key="1">
    <citation type="submission" date="2022-08" db="EMBL/GenBank/DDBJ databases">
        <title>Algoriphagus sp. CAU 1643 isolated from mud.</title>
        <authorList>
            <person name="Kim W."/>
        </authorList>
    </citation>
    <scope>NUCLEOTIDE SEQUENCE [LARGE SCALE GENOMIC DNA]</scope>
    <source>
        <strain evidence="1 2">CAU 1643</strain>
    </source>
</reference>
<accession>A0ABT2G0W4</accession>